<dbReference type="Gene3D" id="2.60.120.40">
    <property type="match status" value="1"/>
</dbReference>
<name>A0A1G7HAD7_9FLAO</name>
<dbReference type="STRING" id="454006.SAMN05421825_0738"/>
<dbReference type="Proteomes" id="UP000199203">
    <property type="component" value="Unassembled WGS sequence"/>
</dbReference>
<feature type="signal peptide" evidence="1">
    <location>
        <begin position="1"/>
        <end position="28"/>
    </location>
</feature>
<keyword evidence="1" id="KW-0732">Signal</keyword>
<evidence type="ECO:0008006" key="4">
    <source>
        <dbReference type="Google" id="ProtNLM"/>
    </source>
</evidence>
<reference evidence="3" key="1">
    <citation type="submission" date="2016-10" db="EMBL/GenBank/DDBJ databases">
        <authorList>
            <person name="Varghese N."/>
            <person name="Submissions S."/>
        </authorList>
    </citation>
    <scope>NUCLEOTIDE SEQUENCE [LARGE SCALE GENOMIC DNA]</scope>
    <source>
        <strain evidence="3">DSM 19684</strain>
    </source>
</reference>
<proteinExistence type="predicted"/>
<keyword evidence="3" id="KW-1185">Reference proteome</keyword>
<evidence type="ECO:0000313" key="3">
    <source>
        <dbReference type="Proteomes" id="UP000199203"/>
    </source>
</evidence>
<accession>A0A1G7HAD7</accession>
<evidence type="ECO:0000256" key="1">
    <source>
        <dbReference type="SAM" id="SignalP"/>
    </source>
</evidence>
<feature type="chain" id="PRO_5011545959" description="C1q domain-containing protein" evidence="1">
    <location>
        <begin position="29"/>
        <end position="311"/>
    </location>
</feature>
<dbReference type="AlphaFoldDB" id="A0A1G7HAD7"/>
<dbReference type="InterPro" id="IPR008983">
    <property type="entry name" value="Tumour_necrosis_fac-like_dom"/>
</dbReference>
<dbReference type="EMBL" id="FNBH01000001">
    <property type="protein sequence ID" value="SDE97388.1"/>
    <property type="molecule type" value="Genomic_DNA"/>
</dbReference>
<sequence length="311" mass="32551">MKNRHKGINIILAMSIWCCSIGLISAQAGQTGVGTRNPKGALHIDGAKDNDTTAPTAPTTTQAANDVIVDKTTGFVGVGVLTPAVPLDMRSTVNTDNALGLGTTTMTAAAAGAGAVRYDEVNAPVGAKIEYSDGSVWNKLYVAPKKVVVVARQVSGQNIGNTAADIVNWTLDSQANNIGFAPATGVFTAPRDGKYTFLFTFNLAATMIDDGTRVESQFYRTSGTPAVLARVYKTFGHSMNNETEDGPSGFRMKDTQAGGSSVATFTLAQGATVTVRMLHNLTGGNIPLRVPNNSLPDNPDAGFNSLTIIEH</sequence>
<evidence type="ECO:0000313" key="2">
    <source>
        <dbReference type="EMBL" id="SDE97388.1"/>
    </source>
</evidence>
<gene>
    <name evidence="2" type="ORF">SAMN05421825_0738</name>
</gene>
<protein>
    <recommendedName>
        <fullName evidence="4">C1q domain-containing protein</fullName>
    </recommendedName>
</protein>
<organism evidence="2 3">
    <name type="scientific">Epilithonimonas hungarica</name>
    <dbReference type="NCBI Taxonomy" id="454006"/>
    <lineage>
        <taxon>Bacteria</taxon>
        <taxon>Pseudomonadati</taxon>
        <taxon>Bacteroidota</taxon>
        <taxon>Flavobacteriia</taxon>
        <taxon>Flavobacteriales</taxon>
        <taxon>Weeksellaceae</taxon>
        <taxon>Chryseobacterium group</taxon>
        <taxon>Epilithonimonas</taxon>
    </lineage>
</organism>